<evidence type="ECO:0000256" key="1">
    <source>
        <dbReference type="ARBA" id="ARBA00009634"/>
    </source>
</evidence>
<dbReference type="InterPro" id="IPR035897">
    <property type="entry name" value="Toll_tir_struct_dom_sf"/>
</dbReference>
<comment type="similarity">
    <text evidence="1">Belongs to the Toll-like receptor family.</text>
</comment>
<dbReference type="PANTHER" id="PTHR24366">
    <property type="entry name" value="IG(IMMUNOGLOBULIN) AND LRR(LEUCINE RICH REPEAT) DOMAINS"/>
    <property type="match status" value="1"/>
</dbReference>
<dbReference type="Gene3D" id="3.80.10.10">
    <property type="entry name" value="Ribonuclease Inhibitor"/>
    <property type="match status" value="3"/>
</dbReference>
<feature type="transmembrane region" description="Helical" evidence="4">
    <location>
        <begin position="714"/>
        <end position="737"/>
    </location>
</feature>
<keyword evidence="8" id="KW-1185">Reference proteome</keyword>
<evidence type="ECO:0000256" key="5">
    <source>
        <dbReference type="SAM" id="SignalP"/>
    </source>
</evidence>
<dbReference type="EMBL" id="JAXCGZ010004496">
    <property type="protein sequence ID" value="KAK7081720.1"/>
    <property type="molecule type" value="Genomic_DNA"/>
</dbReference>
<dbReference type="Gene3D" id="3.40.50.10140">
    <property type="entry name" value="Toll/interleukin-1 receptor homology (TIR) domain"/>
    <property type="match status" value="1"/>
</dbReference>
<dbReference type="InterPro" id="IPR000157">
    <property type="entry name" value="TIR_dom"/>
</dbReference>
<protein>
    <recommendedName>
        <fullName evidence="6">TIR domain-containing protein</fullName>
    </recommendedName>
</protein>
<keyword evidence="4" id="KW-1133">Transmembrane helix</keyword>
<sequence length="1029" mass="117228">MVIPTAGMNLVFVKMVFLVLGMILLPVPSLSAENLPPETEFRKSAAITEIGHEPVVTNGSNNSSNCTGCIQGTSVNTFKCLGESPYPANYSFKCPNYRALTASLRCFISKCGNIGNITIELEDVNGVLNLGTLPTVKIVSLRIKNANLTDIVISESRISEISESLQELDLQGNPKFNASTILSFGRLRSLTHLYLRNTTLNALEYNLSDLLKRIPKLTHLDLSATGMNTLQADFTGNMDLKYLDISRNKLGTITLTEKVINQLSYLNVSGNGVSTIEIVQSSHLKSITPRAEHQNMTRNLRVLDVSNNKLTYIPQLLIEALVQENPVLKLGNNSWSAGCGKCSFYYMWKFLRNKRSSWERNERSSWGKLFNCFRENEVLQKCDWDMCPRGCHCDQNSKVVNCTATGLKKLPEVGPSQVETLIVKRNHLTSLLGIESPIWCNLKTLDADENNITSLLPLGVSGKCRCYEEGNYYSEDMSCFPQNLENLYLNKNNLKSFHTSDCSILYPLKRLEVSRNQVTQPNVEDCSYFEQLEVLDLSHNKIRYVDESKFASFPLLKRLLLSHNDIRQVHLEDVIVMRQLKLLDLSYNDLNYVDDKLSVPRTIFYTNNTPRLENLFLNNNSLSYLSYALSLSEFPNLKNLTLHNNPWFCCCPDLDTFMESLSNSKFSALKQARQDMRCGAASKYTMGRKFDDFTNEVCLEERSRNNVLLTGNNMLLTVLGTILLAVIIIYFIVKLVYSNIFKAMNRTVAQSRQEASNRRKYDCFVVSSSADQEKLYENVIEPLTQRGYRIAWHHNAFRPGYWIHENIERAVRNSSRMLVYATKNANASKWVRREITRGRHEEFVHHDFKIVALVDETLPLHLYPEIFELVQLRTHILLSDRDYIQQICHFLPPPASPEHRLDGNSHTNTEFKESIERIMNAILTRGRTESIPLGEIFHTSIDHNHIIVNVDVATASCTAALGRQALSNLSKEEKTAIIERYKNNVQIADLDTSSLQYELKKEDNDDTSDDIFKEKNFVRCTYATISCRF</sequence>
<accession>A0AAN8XC28</accession>
<keyword evidence="2" id="KW-0433">Leucine-rich repeat</keyword>
<reference evidence="7 8" key="1">
    <citation type="submission" date="2023-11" db="EMBL/GenBank/DDBJ databases">
        <title>Halocaridina rubra genome assembly.</title>
        <authorList>
            <person name="Smith C."/>
        </authorList>
    </citation>
    <scope>NUCLEOTIDE SEQUENCE [LARGE SCALE GENOMIC DNA]</scope>
    <source>
        <strain evidence="7">EP-1</strain>
        <tissue evidence="7">Whole</tissue>
    </source>
</reference>
<evidence type="ECO:0000259" key="6">
    <source>
        <dbReference type="PROSITE" id="PS50104"/>
    </source>
</evidence>
<dbReference type="PROSITE" id="PS51450">
    <property type="entry name" value="LRR"/>
    <property type="match status" value="3"/>
</dbReference>
<dbReference type="InterPro" id="IPR003591">
    <property type="entry name" value="Leu-rich_rpt_typical-subtyp"/>
</dbReference>
<evidence type="ECO:0000256" key="3">
    <source>
        <dbReference type="ARBA" id="ARBA00022737"/>
    </source>
</evidence>
<name>A0AAN8XC28_HALRR</name>
<dbReference type="InterPro" id="IPR001611">
    <property type="entry name" value="Leu-rich_rpt"/>
</dbReference>
<proteinExistence type="inferred from homology"/>
<dbReference type="AlphaFoldDB" id="A0AAN8XC28"/>
<keyword evidence="4" id="KW-0812">Transmembrane</keyword>
<dbReference type="Pfam" id="PF00560">
    <property type="entry name" value="LRR_1"/>
    <property type="match status" value="1"/>
</dbReference>
<dbReference type="SUPFAM" id="SSF52200">
    <property type="entry name" value="Toll/Interleukin receptor TIR domain"/>
    <property type="match status" value="1"/>
</dbReference>
<keyword evidence="5" id="KW-0732">Signal</keyword>
<dbReference type="SUPFAM" id="SSF52058">
    <property type="entry name" value="L domain-like"/>
    <property type="match status" value="2"/>
</dbReference>
<keyword evidence="4" id="KW-0472">Membrane</keyword>
<feature type="signal peptide" evidence="5">
    <location>
        <begin position="1"/>
        <end position="32"/>
    </location>
</feature>
<dbReference type="Pfam" id="PF13676">
    <property type="entry name" value="TIR_2"/>
    <property type="match status" value="1"/>
</dbReference>
<dbReference type="Proteomes" id="UP001381693">
    <property type="component" value="Unassembled WGS sequence"/>
</dbReference>
<evidence type="ECO:0000256" key="4">
    <source>
        <dbReference type="SAM" id="Phobius"/>
    </source>
</evidence>
<gene>
    <name evidence="7" type="ORF">SK128_017615</name>
</gene>
<feature type="chain" id="PRO_5043034733" description="TIR domain-containing protein" evidence="5">
    <location>
        <begin position="33"/>
        <end position="1029"/>
    </location>
</feature>
<keyword evidence="3" id="KW-0677">Repeat</keyword>
<evidence type="ECO:0000256" key="2">
    <source>
        <dbReference type="ARBA" id="ARBA00022614"/>
    </source>
</evidence>
<dbReference type="PANTHER" id="PTHR24366:SF96">
    <property type="entry name" value="LEUCINE RICH REPEAT CONTAINING 53"/>
    <property type="match status" value="1"/>
</dbReference>
<dbReference type="InterPro" id="IPR032675">
    <property type="entry name" value="LRR_dom_sf"/>
</dbReference>
<dbReference type="PROSITE" id="PS50104">
    <property type="entry name" value="TIR"/>
    <property type="match status" value="1"/>
</dbReference>
<feature type="domain" description="TIR" evidence="6">
    <location>
        <begin position="759"/>
        <end position="919"/>
    </location>
</feature>
<dbReference type="GO" id="GO:0007165">
    <property type="term" value="P:signal transduction"/>
    <property type="evidence" value="ECO:0007669"/>
    <property type="project" value="InterPro"/>
</dbReference>
<dbReference type="Pfam" id="PF13855">
    <property type="entry name" value="LRR_8"/>
    <property type="match status" value="1"/>
</dbReference>
<dbReference type="SMART" id="SM00369">
    <property type="entry name" value="LRR_TYP"/>
    <property type="match status" value="7"/>
</dbReference>
<organism evidence="7 8">
    <name type="scientific">Halocaridina rubra</name>
    <name type="common">Hawaiian red shrimp</name>
    <dbReference type="NCBI Taxonomy" id="373956"/>
    <lineage>
        <taxon>Eukaryota</taxon>
        <taxon>Metazoa</taxon>
        <taxon>Ecdysozoa</taxon>
        <taxon>Arthropoda</taxon>
        <taxon>Crustacea</taxon>
        <taxon>Multicrustacea</taxon>
        <taxon>Malacostraca</taxon>
        <taxon>Eumalacostraca</taxon>
        <taxon>Eucarida</taxon>
        <taxon>Decapoda</taxon>
        <taxon>Pleocyemata</taxon>
        <taxon>Caridea</taxon>
        <taxon>Atyoidea</taxon>
        <taxon>Atyidae</taxon>
        <taxon>Halocaridina</taxon>
    </lineage>
</organism>
<evidence type="ECO:0000313" key="8">
    <source>
        <dbReference type="Proteomes" id="UP001381693"/>
    </source>
</evidence>
<evidence type="ECO:0000313" key="7">
    <source>
        <dbReference type="EMBL" id="KAK7081720.1"/>
    </source>
</evidence>
<comment type="caution">
    <text evidence="7">The sequence shown here is derived from an EMBL/GenBank/DDBJ whole genome shotgun (WGS) entry which is preliminary data.</text>
</comment>